<dbReference type="eggNOG" id="arCOG05869">
    <property type="taxonomic scope" value="Archaea"/>
</dbReference>
<dbReference type="STRING" id="1343739.PAP_05070"/>
<gene>
    <name evidence="1" type="ORF">PAP_05070</name>
</gene>
<protein>
    <submittedName>
        <fullName evidence="1">Uncharacterized protein</fullName>
    </submittedName>
</protein>
<keyword evidence="2" id="KW-1185">Reference proteome</keyword>
<dbReference type="HOGENOM" id="CLU_2257500_0_0_2"/>
<reference evidence="2" key="1">
    <citation type="submission" date="2013-06" db="EMBL/GenBank/DDBJ databases">
        <title>Complete Genome Sequence of Hyperthermophilic Palaeococcus pacificus DY20341T, Isolated from a Deep-Sea Hydrothermal Sediments.</title>
        <authorList>
            <person name="Zeng X."/>
            <person name="Shao Z."/>
        </authorList>
    </citation>
    <scope>NUCLEOTIDE SEQUENCE [LARGE SCALE GENOMIC DNA]</scope>
    <source>
        <strain evidence="2">DY20341</strain>
    </source>
</reference>
<dbReference type="RefSeq" id="WP_048164984.1">
    <property type="nucleotide sequence ID" value="NZ_CP006019.1"/>
</dbReference>
<dbReference type="AlphaFoldDB" id="A0A075LRP6"/>
<evidence type="ECO:0000313" key="1">
    <source>
        <dbReference type="EMBL" id="AIF69425.1"/>
    </source>
</evidence>
<proteinExistence type="predicted"/>
<dbReference type="Pfam" id="PF19022">
    <property type="entry name" value="DUF5748"/>
    <property type="match status" value="1"/>
</dbReference>
<sequence length="102" mass="12197">MHFEVIKEFLEDIGADYLEVEGEVHLDPQVFYRVWKYIGEPDLKTYFTEDMVVEPGSYDPPLMKYKSLKNIRIKKIYFETLDGKRILTNFSEFRKILDSHKA</sequence>
<dbReference type="Gene3D" id="3.30.720.70">
    <property type="match status" value="1"/>
</dbReference>
<dbReference type="OrthoDB" id="84637at2157"/>
<dbReference type="GeneID" id="24842137"/>
<dbReference type="Proteomes" id="UP000027981">
    <property type="component" value="Chromosome"/>
</dbReference>
<organism evidence="1 2">
    <name type="scientific">Palaeococcus pacificus DY20341</name>
    <dbReference type="NCBI Taxonomy" id="1343739"/>
    <lineage>
        <taxon>Archaea</taxon>
        <taxon>Methanobacteriati</taxon>
        <taxon>Methanobacteriota</taxon>
        <taxon>Thermococci</taxon>
        <taxon>Thermococcales</taxon>
        <taxon>Thermococcaceae</taxon>
        <taxon>Palaeococcus</taxon>
    </lineage>
</organism>
<accession>A0A075LRP6</accession>
<reference evidence="1 2" key="2">
    <citation type="journal article" date="2015" name="Genome Announc.">
        <title>Complete Genome Sequence of Hyperthermophilic Piezophilic Archaeon Palaeococcus pacificus DY20341T, Isolated from Deep-Sea Hydrothermal Sediments.</title>
        <authorList>
            <person name="Zeng X."/>
            <person name="Jebbar M."/>
            <person name="Shao Z."/>
        </authorList>
    </citation>
    <scope>NUCLEOTIDE SEQUENCE [LARGE SCALE GENOMIC DNA]</scope>
    <source>
        <strain evidence="1 2">DY20341</strain>
    </source>
</reference>
<evidence type="ECO:0000313" key="2">
    <source>
        <dbReference type="Proteomes" id="UP000027981"/>
    </source>
</evidence>
<dbReference type="EMBL" id="CP006019">
    <property type="protein sequence ID" value="AIF69425.1"/>
    <property type="molecule type" value="Genomic_DNA"/>
</dbReference>
<dbReference type="InterPro" id="IPR043960">
    <property type="entry name" value="DUF5748"/>
</dbReference>
<name>A0A075LRP6_9EURY</name>
<dbReference type="KEGG" id="ppac:PAP_05070"/>